<evidence type="ECO:0000313" key="2">
    <source>
        <dbReference type="Proteomes" id="UP001437256"/>
    </source>
</evidence>
<organism evidence="1 2">
    <name type="scientific">Marasmius tenuissimus</name>
    <dbReference type="NCBI Taxonomy" id="585030"/>
    <lineage>
        <taxon>Eukaryota</taxon>
        <taxon>Fungi</taxon>
        <taxon>Dikarya</taxon>
        <taxon>Basidiomycota</taxon>
        <taxon>Agaricomycotina</taxon>
        <taxon>Agaricomycetes</taxon>
        <taxon>Agaricomycetidae</taxon>
        <taxon>Agaricales</taxon>
        <taxon>Marasmiineae</taxon>
        <taxon>Marasmiaceae</taxon>
        <taxon>Marasmius</taxon>
    </lineage>
</organism>
<dbReference type="Proteomes" id="UP001437256">
    <property type="component" value="Unassembled WGS sequence"/>
</dbReference>
<comment type="caution">
    <text evidence="1">The sequence shown here is derived from an EMBL/GenBank/DDBJ whole genome shotgun (WGS) entry which is preliminary data.</text>
</comment>
<evidence type="ECO:0000313" key="1">
    <source>
        <dbReference type="EMBL" id="KAL0062667.1"/>
    </source>
</evidence>
<gene>
    <name evidence="1" type="ORF">AAF712_010429</name>
</gene>
<accession>A0ABR2ZQK3</accession>
<keyword evidence="2" id="KW-1185">Reference proteome</keyword>
<reference evidence="1 2" key="1">
    <citation type="submission" date="2024-05" db="EMBL/GenBank/DDBJ databases">
        <title>A draft genome resource for the thread blight pathogen Marasmius tenuissimus strain MS-2.</title>
        <authorList>
            <person name="Yulfo-Soto G.E."/>
            <person name="Baruah I.K."/>
            <person name="Amoako-Attah I."/>
            <person name="Bukari Y."/>
            <person name="Meinhardt L.W."/>
            <person name="Bailey B.A."/>
            <person name="Cohen S.P."/>
        </authorList>
    </citation>
    <scope>NUCLEOTIDE SEQUENCE [LARGE SCALE GENOMIC DNA]</scope>
    <source>
        <strain evidence="1 2">MS-2</strain>
    </source>
</reference>
<proteinExistence type="predicted"/>
<dbReference type="EMBL" id="JBBXMP010000099">
    <property type="protein sequence ID" value="KAL0062667.1"/>
    <property type="molecule type" value="Genomic_DNA"/>
</dbReference>
<sequence length="119" mass="13048">MATPQQVSSPCTTLRAAKCGRTKAAEDVISNLTHDNHTMGRTLSSTAATYSQSMDTTGFSSVFREKSISVYFNLANDDYAAGTTTQTECNFILNGTLEKSYVHTPFSKKGMEYNVEVLR</sequence>
<name>A0ABR2ZQK3_9AGAR</name>
<protein>
    <submittedName>
        <fullName evidence="1">Uncharacterized protein</fullName>
    </submittedName>
</protein>